<keyword evidence="1" id="KW-0472">Membrane</keyword>
<dbReference type="EMBL" id="JAOPGA020001558">
    <property type="protein sequence ID" value="KAL0489440.1"/>
    <property type="molecule type" value="Genomic_DNA"/>
</dbReference>
<evidence type="ECO:0000256" key="1">
    <source>
        <dbReference type="SAM" id="Phobius"/>
    </source>
</evidence>
<protein>
    <submittedName>
        <fullName evidence="2">Developmentally-regulated external PM-anchored protein</fullName>
    </submittedName>
</protein>
<proteinExistence type="predicted"/>
<evidence type="ECO:0000313" key="2">
    <source>
        <dbReference type="EMBL" id="KAL0489440.1"/>
    </source>
</evidence>
<gene>
    <name evidence="2" type="ORF">AKO1_009152</name>
</gene>
<accession>A0AAW2ZJ27</accession>
<evidence type="ECO:0000313" key="3">
    <source>
        <dbReference type="Proteomes" id="UP001431209"/>
    </source>
</evidence>
<keyword evidence="1" id="KW-0812">Transmembrane</keyword>
<reference evidence="2 3" key="1">
    <citation type="submission" date="2024-03" db="EMBL/GenBank/DDBJ databases">
        <title>The Acrasis kona genome and developmental transcriptomes reveal deep origins of eukaryotic multicellular pathways.</title>
        <authorList>
            <person name="Sheikh S."/>
            <person name="Fu C.-J."/>
            <person name="Brown M.W."/>
            <person name="Baldauf S.L."/>
        </authorList>
    </citation>
    <scope>NUCLEOTIDE SEQUENCE [LARGE SCALE GENOMIC DNA]</scope>
    <source>
        <strain evidence="2 3">ATCC MYA-3509</strain>
    </source>
</reference>
<dbReference type="Proteomes" id="UP001431209">
    <property type="component" value="Unassembled WGS sequence"/>
</dbReference>
<comment type="caution">
    <text evidence="2">The sequence shown here is derived from an EMBL/GenBank/DDBJ whole genome shotgun (WGS) entry which is preliminary data.</text>
</comment>
<organism evidence="2 3">
    <name type="scientific">Acrasis kona</name>
    <dbReference type="NCBI Taxonomy" id="1008807"/>
    <lineage>
        <taxon>Eukaryota</taxon>
        <taxon>Discoba</taxon>
        <taxon>Heterolobosea</taxon>
        <taxon>Tetramitia</taxon>
        <taxon>Eutetramitia</taxon>
        <taxon>Acrasidae</taxon>
        <taxon>Acrasis</taxon>
    </lineage>
</organism>
<keyword evidence="3" id="KW-1185">Reference proteome</keyword>
<name>A0AAW2ZJ27_9EUKA</name>
<sequence>MSRVVWYLVLQFVTIVVLSVWILFALTLLEEPKKNKFVNCLLNGKQDRGQLYYALCYASYLSTLPDNHPDVIVFDTISANDGDEQASSFLIQCGENMLEEDRVKYLLKGYNPDALKQISTVWIRNFGVSEFENVKTQLNTYLEKKLQGWPESSVIRVNKLVRFVTATDPALLVTFKNRSIVDLLRLWEKTVHDWSWPIFKDEFDT</sequence>
<dbReference type="AlphaFoldDB" id="A0AAW2ZJ27"/>
<feature type="transmembrane region" description="Helical" evidence="1">
    <location>
        <begin position="6"/>
        <end position="29"/>
    </location>
</feature>
<keyword evidence="1" id="KW-1133">Transmembrane helix</keyword>